<dbReference type="AlphaFoldDB" id="A0A660SKB4"/>
<evidence type="ECO:0000313" key="1">
    <source>
        <dbReference type="EMBL" id="RKX71199.1"/>
    </source>
</evidence>
<protein>
    <submittedName>
        <fullName evidence="1">Uncharacterized protein</fullName>
    </submittedName>
</protein>
<proteinExistence type="predicted"/>
<evidence type="ECO:0000313" key="2">
    <source>
        <dbReference type="Proteomes" id="UP000268469"/>
    </source>
</evidence>
<organism evidence="1 2">
    <name type="scientific">candidate division WOR-3 bacterium</name>
    <dbReference type="NCBI Taxonomy" id="2052148"/>
    <lineage>
        <taxon>Bacteria</taxon>
        <taxon>Bacteria division WOR-3</taxon>
    </lineage>
</organism>
<name>A0A660SKB4_UNCW3</name>
<dbReference type="Proteomes" id="UP000268469">
    <property type="component" value="Unassembled WGS sequence"/>
</dbReference>
<accession>A0A660SKB4</accession>
<dbReference type="EMBL" id="QNBE01000014">
    <property type="protein sequence ID" value="RKX71199.1"/>
    <property type="molecule type" value="Genomic_DNA"/>
</dbReference>
<sequence>MKSTRILRTSSSRYGNEIIIMVKGEDLGIIVKKSSGEIAEPFITQERILSQDLLKKCRPAGS</sequence>
<gene>
    <name evidence="1" type="ORF">DRP53_02310</name>
</gene>
<comment type="caution">
    <text evidence="1">The sequence shown here is derived from an EMBL/GenBank/DDBJ whole genome shotgun (WGS) entry which is preliminary data.</text>
</comment>
<reference evidence="1 2" key="1">
    <citation type="submission" date="2018-06" db="EMBL/GenBank/DDBJ databases">
        <title>Extensive metabolic versatility and redundancy in microbially diverse, dynamic hydrothermal sediments.</title>
        <authorList>
            <person name="Dombrowski N."/>
            <person name="Teske A."/>
            <person name="Baker B.J."/>
        </authorList>
    </citation>
    <scope>NUCLEOTIDE SEQUENCE [LARGE SCALE GENOMIC DNA]</scope>
    <source>
        <strain evidence="1">B36_G15</strain>
    </source>
</reference>